<reference evidence="7 9" key="1">
    <citation type="submission" date="2019-03" db="EMBL/GenBank/DDBJ databases">
        <title>Vagococcus sp. was isolated fron gut of Carduelis flavirostris.</title>
        <authorList>
            <person name="Ge Y."/>
        </authorList>
    </citation>
    <scope>NUCLEOTIDE SEQUENCE [LARGE SCALE GENOMIC DNA]</scope>
    <source>
        <strain evidence="7 9">CF-210</strain>
    </source>
</reference>
<protein>
    <submittedName>
        <fullName evidence="7">DNA-binding protein</fullName>
    </submittedName>
</protein>
<organism evidence="7 9">
    <name type="scientific">Vagococcus xieshaowenii</name>
    <dbReference type="NCBI Taxonomy" id="2562451"/>
    <lineage>
        <taxon>Bacteria</taxon>
        <taxon>Bacillati</taxon>
        <taxon>Bacillota</taxon>
        <taxon>Bacilli</taxon>
        <taxon>Lactobacillales</taxon>
        <taxon>Enterococcaceae</taxon>
        <taxon>Vagococcus</taxon>
    </lineage>
</organism>
<evidence type="ECO:0000313" key="6">
    <source>
        <dbReference type="EMBL" id="QCA28720.1"/>
    </source>
</evidence>
<dbReference type="PANTHER" id="PTHR37296:SF1">
    <property type="entry name" value="CONSERVED VIRULENCE FACTOR B"/>
    <property type="match status" value="1"/>
</dbReference>
<comment type="similarity">
    <text evidence="1">Belongs to the CvfB family.</text>
</comment>
<dbReference type="Pfam" id="PF21191">
    <property type="entry name" value="CvfB_1st"/>
    <property type="match status" value="1"/>
</dbReference>
<dbReference type="Proteomes" id="UP000297725">
    <property type="component" value="Unassembled WGS sequence"/>
</dbReference>
<dbReference type="PIRSF" id="PIRSF012524">
    <property type="entry name" value="YitL_S1"/>
    <property type="match status" value="1"/>
</dbReference>
<reference evidence="6 8" key="2">
    <citation type="journal article" date="2020" name="Int. J. Syst. Evol. Microbiol.">
        <title>Vagococcus xieshaowenii sp. nov., isolated from snow finch (Montifringilla taczanowskii) cloacal content.</title>
        <authorList>
            <person name="Ge Y."/>
            <person name="Yang J."/>
            <person name="Lai X.H."/>
            <person name="Zhang G."/>
            <person name="Jin D."/>
            <person name="Lu S."/>
            <person name="Wang B."/>
            <person name="Huang Y."/>
            <person name="Huang Y."/>
            <person name="Ren Z."/>
            <person name="Zhang X."/>
            <person name="Xu J."/>
        </authorList>
    </citation>
    <scope>NUCLEOTIDE SEQUENCE [LARGE SCALE GENOMIC DNA]</scope>
    <source>
        <strain evidence="8">personal::cf-49</strain>
        <strain evidence="6">Personal::cf-49</strain>
    </source>
</reference>
<dbReference type="EMBL" id="SRHU01000024">
    <property type="protein sequence ID" value="TFZ40472.1"/>
    <property type="molecule type" value="Genomic_DNA"/>
</dbReference>
<dbReference type="InterPro" id="IPR014464">
    <property type="entry name" value="CvfB_fam"/>
</dbReference>
<feature type="domain" description="Conserved virulence factor B second S1" evidence="4">
    <location>
        <begin position="71"/>
        <end position="132"/>
    </location>
</feature>
<evidence type="ECO:0000313" key="8">
    <source>
        <dbReference type="Proteomes" id="UP000296883"/>
    </source>
</evidence>
<feature type="domain" description="Conserved virulence factor B first S1" evidence="2">
    <location>
        <begin position="5"/>
        <end position="62"/>
    </location>
</feature>
<evidence type="ECO:0000313" key="9">
    <source>
        <dbReference type="Proteomes" id="UP000297725"/>
    </source>
</evidence>
<dbReference type="Pfam" id="PF13509">
    <property type="entry name" value="S1_2"/>
    <property type="match status" value="1"/>
</dbReference>
<evidence type="ECO:0000259" key="2">
    <source>
        <dbReference type="Pfam" id="PF13509"/>
    </source>
</evidence>
<dbReference type="InterPro" id="IPR039566">
    <property type="entry name" value="CvfB_S1_st"/>
</dbReference>
<dbReference type="Pfam" id="PF17783">
    <property type="entry name" value="WHD_CvfB"/>
    <property type="match status" value="1"/>
</dbReference>
<dbReference type="InterPro" id="IPR012340">
    <property type="entry name" value="NA-bd_OB-fold"/>
</dbReference>
<dbReference type="RefSeq" id="WP_135254675.1">
    <property type="nucleotide sequence ID" value="NZ_CP038865.1"/>
</dbReference>
<dbReference type="Proteomes" id="UP000296883">
    <property type="component" value="Chromosome"/>
</dbReference>
<gene>
    <name evidence="7" type="ORF">E4031_06685</name>
    <name evidence="6" type="ORF">E4Z98_05090</name>
</gene>
<sequence length="293" mass="32988">MKDLLGTVWTGLIIDENDISYFVQKNGYTFKLAKSEGEHALGEAVEGFAYLNQKSEGALTTQIPEIVKGKYGFVDVVGTRRDLGAFVDIGLKDKDIALSSDELPAMKELWPKKDDRLYVTLRTDDKDRLWAELADEELVAAMSRPATEEMHNKDVIGTVYRVKVVGTFVLTEDYHLAFIHPSERFNEPRLGEKVTGRVIGIRPDGMLNISLKPRAHEVISDDANMILTFLRQSRDGKIPYTDKSTPEEIKEMFAISKAQFKRALGSLLKARKIKQENGFTILLEEATETTSDK</sequence>
<dbReference type="InterPro" id="IPR048588">
    <property type="entry name" value="CvfB_S1_2nd"/>
</dbReference>
<evidence type="ECO:0000313" key="7">
    <source>
        <dbReference type="EMBL" id="TFZ40472.1"/>
    </source>
</evidence>
<dbReference type="GO" id="GO:0003677">
    <property type="term" value="F:DNA binding"/>
    <property type="evidence" value="ECO:0007669"/>
    <property type="project" value="UniProtKB-KW"/>
</dbReference>
<dbReference type="EMBL" id="CP038865">
    <property type="protein sequence ID" value="QCA28720.1"/>
    <property type="molecule type" value="Genomic_DNA"/>
</dbReference>
<dbReference type="InterPro" id="IPR048587">
    <property type="entry name" value="CvfB_S1_3rd"/>
</dbReference>
<proteinExistence type="inferred from homology"/>
<dbReference type="PANTHER" id="PTHR37296">
    <property type="entry name" value="CONSERVED VIRULENCE FACTOR B"/>
    <property type="match status" value="1"/>
</dbReference>
<dbReference type="Gene3D" id="1.10.10.10">
    <property type="entry name" value="Winged helix-like DNA-binding domain superfamily/Winged helix DNA-binding domain"/>
    <property type="match status" value="1"/>
</dbReference>
<accession>A0AAJ5EDR7</accession>
<dbReference type="Gene3D" id="2.40.50.330">
    <property type="match status" value="1"/>
</dbReference>
<keyword evidence="7" id="KW-0238">DNA-binding</keyword>
<evidence type="ECO:0000259" key="4">
    <source>
        <dbReference type="Pfam" id="PF21191"/>
    </source>
</evidence>
<evidence type="ECO:0000259" key="3">
    <source>
        <dbReference type="Pfam" id="PF17783"/>
    </source>
</evidence>
<evidence type="ECO:0000256" key="1">
    <source>
        <dbReference type="PIRNR" id="PIRNR012524"/>
    </source>
</evidence>
<feature type="domain" description="Conserved virulence factor B-like winged helix" evidence="3">
    <location>
        <begin position="225"/>
        <end position="279"/>
    </location>
</feature>
<keyword evidence="8" id="KW-1185">Reference proteome</keyword>
<dbReference type="InterPro" id="IPR040764">
    <property type="entry name" value="CvfB_WH"/>
</dbReference>
<dbReference type="InterPro" id="IPR036388">
    <property type="entry name" value="WH-like_DNA-bd_sf"/>
</dbReference>
<dbReference type="AlphaFoldDB" id="A0AAJ5EDR7"/>
<feature type="domain" description="Conserved virulence factor B third S1" evidence="5">
    <location>
        <begin position="140"/>
        <end position="213"/>
    </location>
</feature>
<dbReference type="Gene3D" id="2.40.50.140">
    <property type="entry name" value="Nucleic acid-binding proteins"/>
    <property type="match status" value="2"/>
</dbReference>
<dbReference type="Pfam" id="PF21543">
    <property type="entry name" value="CvfB_2nd"/>
    <property type="match status" value="1"/>
</dbReference>
<evidence type="ECO:0000259" key="5">
    <source>
        <dbReference type="Pfam" id="PF21543"/>
    </source>
</evidence>
<name>A0AAJ5EDR7_9ENTE</name>